<feature type="domain" description="Histidine kinase" evidence="8">
    <location>
        <begin position="365"/>
        <end position="586"/>
    </location>
</feature>
<organism evidence="9 10">
    <name type="scientific">Nitrososphaera gargensis (strain Ga9.2)</name>
    <dbReference type="NCBI Taxonomy" id="1237085"/>
    <lineage>
        <taxon>Archaea</taxon>
        <taxon>Nitrososphaerota</taxon>
        <taxon>Nitrososphaeria</taxon>
        <taxon>Nitrososphaerales</taxon>
        <taxon>Nitrososphaeraceae</taxon>
        <taxon>Nitrososphaera</taxon>
    </lineage>
</organism>
<dbReference type="SUPFAM" id="SSF47384">
    <property type="entry name" value="Homodimeric domain of signal transducing histidine kinase"/>
    <property type="match status" value="1"/>
</dbReference>
<dbReference type="GO" id="GO:0005886">
    <property type="term" value="C:plasma membrane"/>
    <property type="evidence" value="ECO:0007669"/>
    <property type="project" value="UniProtKB-SubCell"/>
</dbReference>
<dbReference type="PANTHER" id="PTHR43547">
    <property type="entry name" value="TWO-COMPONENT HISTIDINE KINASE"/>
    <property type="match status" value="1"/>
</dbReference>
<reference evidence="9 10" key="1">
    <citation type="journal article" date="2012" name="Environ. Microbiol.">
        <title>The genome of the ammonia-oxidizing Candidatus Nitrososphaera gargensis: insights into metabolic versatility and environmental adaptations.</title>
        <authorList>
            <person name="Spang A."/>
            <person name="Poehlein A."/>
            <person name="Offre P."/>
            <person name="Zumbragel S."/>
            <person name="Haider S."/>
            <person name="Rychlik N."/>
            <person name="Nowka B."/>
            <person name="Schmeisser C."/>
            <person name="Lebedeva E.V."/>
            <person name="Rattei T."/>
            <person name="Bohm C."/>
            <person name="Schmid M."/>
            <person name="Galushko A."/>
            <person name="Hatzenpichler R."/>
            <person name="Weinmaier T."/>
            <person name="Daniel R."/>
            <person name="Schleper C."/>
            <person name="Spieck E."/>
            <person name="Streit W."/>
            <person name="Wagner M."/>
        </authorList>
    </citation>
    <scope>NUCLEOTIDE SEQUENCE [LARGE SCALE GENOMIC DNA]</scope>
    <source>
        <strain evidence="10">Ga9.2</strain>
    </source>
</reference>
<evidence type="ECO:0000256" key="2">
    <source>
        <dbReference type="ARBA" id="ARBA00022475"/>
    </source>
</evidence>
<keyword evidence="6 7" id="KW-0472">Membrane</keyword>
<dbReference type="InterPro" id="IPR036097">
    <property type="entry name" value="HisK_dim/P_sf"/>
</dbReference>
<keyword evidence="2" id="KW-1003">Cell membrane</keyword>
<keyword evidence="10" id="KW-1185">Reference proteome</keyword>
<dbReference type="EMBL" id="CP002408">
    <property type="protein sequence ID" value="AFU57911.1"/>
    <property type="molecule type" value="Genomic_DNA"/>
</dbReference>
<sequence>MAVAVILSASSFQYYSSNADRIAKMAADDIRLNAKIEAHDLSGIVENKLAKVVAVLNTLTASKNIQSLDVEGGKDLINQSQQSTADITEGYFWLDKDGTTVWNSIFATNQTLQEEYGKLNLNFRAYFIEPKETGQPYYSSVVESLDGIPRIYFSMPVLSDEDKSFKGVLVAAIKSTTLAEQVKQELFPGIESRVSLIDRNGVFMYNANTSWIGRTIYGEEVRTEIERSLSLDSTQISKIYNEILQGKSGSVDAVATSTQIMTTIAYQPVFLYNQQDRDDHHHLFTVIISIPHILAEDVVLLIDQQRIYSTVIVTGIGIIAIGIAIVVLMWNKKLREVVSKRTAELREANEQLKIREDLQKEFINIAAHELRTPIQPILGLADIKELQLQDDRKGGGEEIKITKDEMNIIIRNAKRLEKLSSDILEIARIESGNLRLNLQEFDLNNDVIMPLVKDLQNSMNGKDLKINLSIQGGKKMPVKGDVNRITQALWNLLDNALKFTDKGSISIIAKKENDYIVITVKDTGSGINSKILPRLFTRFATMSEKGTGIGLYISKKIVEAHGGKISGQNNEDGPGASFSISLPMYYNNNGDGDDDGGGKKEGEEEYLRFREKEEEQVRAKTWPDISSMRIFS</sequence>
<name>K0I999_NITGG</name>
<dbReference type="InterPro" id="IPR004358">
    <property type="entry name" value="Sig_transdc_His_kin-like_C"/>
</dbReference>
<comment type="subcellular location">
    <subcellularLocation>
        <location evidence="1">Cell membrane</location>
        <topology evidence="1">Multi-pass membrane protein</topology>
    </subcellularLocation>
</comment>
<dbReference type="InterPro" id="IPR029151">
    <property type="entry name" value="Sensor-like_sf"/>
</dbReference>
<keyword evidence="5 7" id="KW-1133">Transmembrane helix</keyword>
<dbReference type="SUPFAM" id="SSF55874">
    <property type="entry name" value="ATPase domain of HSP90 chaperone/DNA topoisomerase II/histidine kinase"/>
    <property type="match status" value="1"/>
</dbReference>
<dbReference type="PRINTS" id="PR00344">
    <property type="entry name" value="BCTRLSENSOR"/>
</dbReference>
<accession>K0I999</accession>
<dbReference type="SMART" id="SM00387">
    <property type="entry name" value="HATPase_c"/>
    <property type="match status" value="1"/>
</dbReference>
<gene>
    <name evidence="9" type="primary">rcsC</name>
    <name evidence="9" type="ordered locus">Ngar_c09690</name>
</gene>
<dbReference type="Proteomes" id="UP000008037">
    <property type="component" value="Chromosome"/>
</dbReference>
<dbReference type="CDD" id="cd00082">
    <property type="entry name" value="HisKA"/>
    <property type="match status" value="1"/>
</dbReference>
<dbReference type="InterPro" id="IPR036890">
    <property type="entry name" value="HATPase_C_sf"/>
</dbReference>
<dbReference type="HOGENOM" id="CLU_031353_0_0_2"/>
<dbReference type="InterPro" id="IPR005467">
    <property type="entry name" value="His_kinase_dom"/>
</dbReference>
<dbReference type="InterPro" id="IPR033479">
    <property type="entry name" value="dCache_1"/>
</dbReference>
<dbReference type="GO" id="GO:0000155">
    <property type="term" value="F:phosphorelay sensor kinase activity"/>
    <property type="evidence" value="ECO:0007669"/>
    <property type="project" value="InterPro"/>
</dbReference>
<dbReference type="KEGG" id="nga:Ngar_c09690"/>
<dbReference type="Pfam" id="PF00512">
    <property type="entry name" value="HisKA"/>
    <property type="match status" value="1"/>
</dbReference>
<dbReference type="Gene3D" id="3.30.565.10">
    <property type="entry name" value="Histidine kinase-like ATPase, C-terminal domain"/>
    <property type="match status" value="1"/>
</dbReference>
<evidence type="ECO:0000256" key="6">
    <source>
        <dbReference type="ARBA" id="ARBA00023136"/>
    </source>
</evidence>
<dbReference type="Pfam" id="PF02743">
    <property type="entry name" value="dCache_1"/>
    <property type="match status" value="1"/>
</dbReference>
<dbReference type="PANTHER" id="PTHR43547:SF2">
    <property type="entry name" value="HYBRID SIGNAL TRANSDUCTION HISTIDINE KINASE C"/>
    <property type="match status" value="1"/>
</dbReference>
<protein>
    <submittedName>
        <fullName evidence="9">Signal transduction histidine kinase, with phosphoacceptor and ATP binding domain</fullName>
        <ecNumber evidence="9">2.7.3.-</ecNumber>
    </submittedName>
</protein>
<dbReference type="SUPFAM" id="SSF103190">
    <property type="entry name" value="Sensory domain-like"/>
    <property type="match status" value="1"/>
</dbReference>
<keyword evidence="9" id="KW-0418">Kinase</keyword>
<evidence type="ECO:0000256" key="1">
    <source>
        <dbReference type="ARBA" id="ARBA00004651"/>
    </source>
</evidence>
<dbReference type="EC" id="2.7.3.-" evidence="9"/>
<dbReference type="InterPro" id="IPR003594">
    <property type="entry name" value="HATPase_dom"/>
</dbReference>
<evidence type="ECO:0000313" key="10">
    <source>
        <dbReference type="Proteomes" id="UP000008037"/>
    </source>
</evidence>
<evidence type="ECO:0000256" key="7">
    <source>
        <dbReference type="SAM" id="Phobius"/>
    </source>
</evidence>
<keyword evidence="4 7" id="KW-0812">Transmembrane</keyword>
<dbReference type="InterPro" id="IPR003661">
    <property type="entry name" value="HisK_dim/P_dom"/>
</dbReference>
<dbReference type="Gene3D" id="1.10.287.130">
    <property type="match status" value="1"/>
</dbReference>
<dbReference type="InParanoid" id="K0I999"/>
<evidence type="ECO:0000256" key="4">
    <source>
        <dbReference type="ARBA" id="ARBA00022692"/>
    </source>
</evidence>
<keyword evidence="3" id="KW-0597">Phosphoprotein</keyword>
<feature type="transmembrane region" description="Helical" evidence="7">
    <location>
        <begin position="307"/>
        <end position="331"/>
    </location>
</feature>
<evidence type="ECO:0000313" key="9">
    <source>
        <dbReference type="EMBL" id="AFU57911.1"/>
    </source>
</evidence>
<evidence type="ECO:0000256" key="3">
    <source>
        <dbReference type="ARBA" id="ARBA00022553"/>
    </source>
</evidence>
<evidence type="ECO:0000256" key="5">
    <source>
        <dbReference type="ARBA" id="ARBA00022989"/>
    </source>
</evidence>
<keyword evidence="9" id="KW-0808">Transferase</keyword>
<dbReference type="STRING" id="1237085.Ngar_c09690"/>
<dbReference type="SMART" id="SM00388">
    <property type="entry name" value="HisKA"/>
    <property type="match status" value="1"/>
</dbReference>
<dbReference type="Gene3D" id="3.30.450.20">
    <property type="entry name" value="PAS domain"/>
    <property type="match status" value="1"/>
</dbReference>
<dbReference type="Pfam" id="PF02518">
    <property type="entry name" value="HATPase_c"/>
    <property type="match status" value="1"/>
</dbReference>
<proteinExistence type="predicted"/>
<evidence type="ECO:0000259" key="8">
    <source>
        <dbReference type="PROSITE" id="PS50109"/>
    </source>
</evidence>
<dbReference type="AlphaFoldDB" id="K0I999"/>
<dbReference type="PROSITE" id="PS50109">
    <property type="entry name" value="HIS_KIN"/>
    <property type="match status" value="1"/>
</dbReference>